<dbReference type="Proteomes" id="UP000243515">
    <property type="component" value="Unassembled WGS sequence"/>
</dbReference>
<protein>
    <recommendedName>
        <fullName evidence="9">Prenylcysteine lyase domain-containing protein</fullName>
    </recommendedName>
</protein>
<dbReference type="Pfam" id="PF07156">
    <property type="entry name" value="Prenylcys_lyase"/>
    <property type="match status" value="1"/>
</dbReference>
<evidence type="ECO:0000256" key="3">
    <source>
        <dbReference type="ARBA" id="ARBA00022630"/>
    </source>
</evidence>
<evidence type="ECO:0000256" key="8">
    <source>
        <dbReference type="SAM" id="SignalP"/>
    </source>
</evidence>
<keyword evidence="7" id="KW-0325">Glycoprotein</keyword>
<dbReference type="PANTHER" id="PTHR15944:SF0">
    <property type="entry name" value="PRENYLCYSTEINE LYASE DOMAIN-CONTAINING PROTEIN"/>
    <property type="match status" value="1"/>
</dbReference>
<keyword evidence="11" id="KW-1185">Reference proteome</keyword>
<dbReference type="Gene3D" id="3.50.50.60">
    <property type="entry name" value="FAD/NAD(P)-binding domain"/>
    <property type="match status" value="1"/>
</dbReference>
<feature type="chain" id="PRO_5012737262" description="Prenylcysteine lyase domain-containing protein" evidence="8">
    <location>
        <begin position="32"/>
        <end position="533"/>
    </location>
</feature>
<proteinExistence type="inferred from homology"/>
<dbReference type="PANTHER" id="PTHR15944">
    <property type="entry name" value="FARNESYLCYSTEINE LYASE"/>
    <property type="match status" value="1"/>
</dbReference>
<evidence type="ECO:0000259" key="9">
    <source>
        <dbReference type="Pfam" id="PF07156"/>
    </source>
</evidence>
<dbReference type="SUPFAM" id="SSF51905">
    <property type="entry name" value="FAD/NAD(P)-binding domain"/>
    <property type="match status" value="1"/>
</dbReference>
<keyword evidence="3" id="KW-0285">Flavoprotein</keyword>
<dbReference type="Pfam" id="PF13450">
    <property type="entry name" value="NAD_binding_8"/>
    <property type="match status" value="1"/>
</dbReference>
<sequence>MPPGSCPMRGLPHLFVSCLIILVLCASLAEADSQHPLTTTAAGAAPKRVAIIGAGSAGSSTAYYLRQFAEVSINVTVFERNPYVGGRSTTVNVLDNPAYPVELGASIFVKVNRNLVDAVKAFGLNVAIFRQDLPRESKHVLGIWDGEGFVYLQSDTFRWWNIVKLIWRYGWAPFWTEKLMKRAINKFLKLYEPPFFPFQSLSMAAADAGLVETLRSTGSGYLRDNAISEAFSREVIQASTRVNYAQNLPLIHGLETMVCMATDGAVSVVGGNWQIFAGMLNASSAHVRLNTSVTTINRNDNGTFTVSYNEDYQSTREDLFDEIVIAGPLQDSNITISPSPNHLPRWIPYVTLHVTLFSSPHRLSGQFFNLASASVPDVILTTLPHGVDLGSQQDGVGLSGFWSISTLSKVEQKHYVYKVFSPQRLTGEFVARILGVDEPTGAENLTIGDLAKQDVSWFHEKVWHSYPYLYPRENFEEISLGPNIWYTGGIESFISAMETSSLMGRNVAGLMVQAWQKETRPKGKRIYQGKTEL</sequence>
<evidence type="ECO:0000256" key="6">
    <source>
        <dbReference type="ARBA" id="ARBA00023002"/>
    </source>
</evidence>
<keyword evidence="6" id="KW-0560">Oxidoreductase</keyword>
<comment type="cofactor">
    <cofactor evidence="1">
        <name>FAD</name>
        <dbReference type="ChEBI" id="CHEBI:57692"/>
    </cofactor>
</comment>
<gene>
    <name evidence="10" type="ORF">Egran_01450</name>
</gene>
<feature type="domain" description="Prenylcysteine lyase" evidence="9">
    <location>
        <begin position="154"/>
        <end position="519"/>
    </location>
</feature>
<accession>A0A232M300</accession>
<dbReference type="GO" id="GO:0001735">
    <property type="term" value="F:prenylcysteine oxidase activity"/>
    <property type="evidence" value="ECO:0007669"/>
    <property type="project" value="InterPro"/>
</dbReference>
<dbReference type="InterPro" id="IPR017046">
    <property type="entry name" value="Prenylcysteine_Oxase1"/>
</dbReference>
<reference evidence="10 11" key="1">
    <citation type="journal article" date="2015" name="Environ. Microbiol.">
        <title>Metagenome sequence of Elaphomyces granulatus from sporocarp tissue reveals Ascomycota ectomycorrhizal fingerprints of genome expansion and a Proteobacteria-rich microbiome.</title>
        <authorList>
            <person name="Quandt C.A."/>
            <person name="Kohler A."/>
            <person name="Hesse C.N."/>
            <person name="Sharpton T.J."/>
            <person name="Martin F."/>
            <person name="Spatafora J.W."/>
        </authorList>
    </citation>
    <scope>NUCLEOTIDE SEQUENCE [LARGE SCALE GENOMIC DNA]</scope>
    <source>
        <strain evidence="10 11">OSC145934</strain>
    </source>
</reference>
<evidence type="ECO:0000313" key="10">
    <source>
        <dbReference type="EMBL" id="OXV10790.1"/>
    </source>
</evidence>
<comment type="caution">
    <text evidence="10">The sequence shown here is derived from an EMBL/GenBank/DDBJ whole genome shotgun (WGS) entry which is preliminary data.</text>
</comment>
<dbReference type="GO" id="GO:0030327">
    <property type="term" value="P:prenylated protein catabolic process"/>
    <property type="evidence" value="ECO:0007669"/>
    <property type="project" value="TreeGrafter"/>
</dbReference>
<organism evidence="10 11">
    <name type="scientific">Elaphomyces granulatus</name>
    <dbReference type="NCBI Taxonomy" id="519963"/>
    <lineage>
        <taxon>Eukaryota</taxon>
        <taxon>Fungi</taxon>
        <taxon>Dikarya</taxon>
        <taxon>Ascomycota</taxon>
        <taxon>Pezizomycotina</taxon>
        <taxon>Eurotiomycetes</taxon>
        <taxon>Eurotiomycetidae</taxon>
        <taxon>Eurotiales</taxon>
        <taxon>Elaphomycetaceae</taxon>
        <taxon>Elaphomyces</taxon>
    </lineage>
</organism>
<name>A0A232M300_9EURO</name>
<dbReference type="InterPro" id="IPR010795">
    <property type="entry name" value="Prenylcys_lyase"/>
</dbReference>
<keyword evidence="5" id="KW-0274">FAD</keyword>
<comment type="similarity">
    <text evidence="2">Belongs to the prenylcysteine oxidase family.</text>
</comment>
<evidence type="ECO:0000256" key="4">
    <source>
        <dbReference type="ARBA" id="ARBA00022729"/>
    </source>
</evidence>
<dbReference type="EMBL" id="NPHW01002762">
    <property type="protein sequence ID" value="OXV10790.1"/>
    <property type="molecule type" value="Genomic_DNA"/>
</dbReference>
<dbReference type="PIRSF" id="PIRSF036292">
    <property type="entry name" value="Prenylcysteine_oxidase"/>
    <property type="match status" value="1"/>
</dbReference>
<evidence type="ECO:0000256" key="2">
    <source>
        <dbReference type="ARBA" id="ARBA00009967"/>
    </source>
</evidence>
<evidence type="ECO:0000313" key="11">
    <source>
        <dbReference type="Proteomes" id="UP000243515"/>
    </source>
</evidence>
<dbReference type="AlphaFoldDB" id="A0A232M300"/>
<evidence type="ECO:0000256" key="5">
    <source>
        <dbReference type="ARBA" id="ARBA00022827"/>
    </source>
</evidence>
<dbReference type="OrthoDB" id="437369at2759"/>
<evidence type="ECO:0000256" key="1">
    <source>
        <dbReference type="ARBA" id="ARBA00001974"/>
    </source>
</evidence>
<evidence type="ECO:0000256" key="7">
    <source>
        <dbReference type="ARBA" id="ARBA00023180"/>
    </source>
</evidence>
<feature type="signal peptide" evidence="8">
    <location>
        <begin position="1"/>
        <end position="31"/>
    </location>
</feature>
<dbReference type="InterPro" id="IPR036188">
    <property type="entry name" value="FAD/NAD-bd_sf"/>
</dbReference>
<dbReference type="PRINTS" id="PR00419">
    <property type="entry name" value="ADXRDTASE"/>
</dbReference>
<keyword evidence="4 8" id="KW-0732">Signal</keyword>
<dbReference type="GO" id="GO:0030328">
    <property type="term" value="P:prenylcysteine catabolic process"/>
    <property type="evidence" value="ECO:0007669"/>
    <property type="project" value="InterPro"/>
</dbReference>